<reference evidence="4 5" key="2">
    <citation type="submission" date="2025-04" db="UniProtKB">
        <authorList>
            <consortium name="RefSeq"/>
        </authorList>
    </citation>
    <scope>IDENTIFICATION</scope>
    <source>
        <tissue evidence="4 5">Young leaves</tissue>
    </source>
</reference>
<dbReference type="RefSeq" id="XP_008811610.2">
    <property type="nucleotide sequence ID" value="XM_008813388.4"/>
</dbReference>
<dbReference type="GeneID" id="103722726"/>
<sequence>MKIKQANAGALTNFEVLDFLRSRGATSDPMGCLGSVAPSECKVFDYLFHSAACNQTRDAVNEFLKRCEKFRLAKAEKLNIINLRPSGQAEIYPKDIHVLSMKSFQNQHRNGLSKLVIRRPVRDCQPGVLKIIEHCDKRLTRDEAKGIDQVQELVDLVVEVLPPKPEEIVDDQEMPNETTLEQN</sequence>
<feature type="domain" description="RNA polymerase Rpb4/RPC9 core" evidence="2">
    <location>
        <begin position="1"/>
        <end position="105"/>
    </location>
</feature>
<dbReference type="PANTHER" id="PTHR15561:SF0">
    <property type="entry name" value="DNA-DIRECTED RNA POLYMERASE III SUBUNIT RPC9"/>
    <property type="match status" value="1"/>
</dbReference>
<dbReference type="Proteomes" id="UP000228380">
    <property type="component" value="Chromosome 8"/>
</dbReference>
<dbReference type="RefSeq" id="XP_017702066.2">
    <property type="nucleotide sequence ID" value="XM_017846577.3"/>
</dbReference>
<dbReference type="AlphaFoldDB" id="A0A8B7MWW3"/>
<evidence type="ECO:0000259" key="2">
    <source>
        <dbReference type="SMART" id="SM00657"/>
    </source>
</evidence>
<protein>
    <submittedName>
        <fullName evidence="4 5">Uncharacterized protein LOC103722726 isoform X1</fullName>
    </submittedName>
</protein>
<dbReference type="SUPFAM" id="SSF47819">
    <property type="entry name" value="HRDC-like"/>
    <property type="match status" value="1"/>
</dbReference>
<dbReference type="SMART" id="SM00657">
    <property type="entry name" value="RPOL4c"/>
    <property type="match status" value="1"/>
</dbReference>
<dbReference type="OrthoDB" id="1746530at2759"/>
<dbReference type="InterPro" id="IPR010997">
    <property type="entry name" value="HRDC-like_sf"/>
</dbReference>
<dbReference type="PANTHER" id="PTHR15561">
    <property type="entry name" value="CALCITONIN GENE-RELATED PEPTIDE-RECEPTOR COMPONENT PROTEIN"/>
    <property type="match status" value="1"/>
</dbReference>
<evidence type="ECO:0000313" key="3">
    <source>
        <dbReference type="Proteomes" id="UP000228380"/>
    </source>
</evidence>
<reference evidence="3" key="1">
    <citation type="journal article" date="2019" name="Nat. Commun.">
        <title>Genome-wide association mapping of date palm fruit traits.</title>
        <authorList>
            <person name="Hazzouri K.M."/>
            <person name="Gros-Balthazard M."/>
            <person name="Flowers J.M."/>
            <person name="Copetti D."/>
            <person name="Lemansour A."/>
            <person name="Lebrun M."/>
            <person name="Masmoudi K."/>
            <person name="Ferrand S."/>
            <person name="Dhar M.I."/>
            <person name="Fresquez Z.A."/>
            <person name="Rosas U."/>
            <person name="Zhang J."/>
            <person name="Talag J."/>
            <person name="Lee S."/>
            <person name="Kudrna D."/>
            <person name="Powell R.F."/>
            <person name="Leitch I.J."/>
            <person name="Krueger R.R."/>
            <person name="Wing R.A."/>
            <person name="Amiri K.M.A."/>
            <person name="Purugganan M.D."/>
        </authorList>
    </citation>
    <scope>NUCLEOTIDE SEQUENCE [LARGE SCALE GENOMIC DNA]</scope>
    <source>
        <strain evidence="3">cv. Khalas</strain>
    </source>
</reference>
<keyword evidence="1" id="KW-0240">DNA-directed RNA polymerase</keyword>
<dbReference type="InterPro" id="IPR038846">
    <property type="entry name" value="RPC9"/>
</dbReference>
<dbReference type="GO" id="GO:0005666">
    <property type="term" value="C:RNA polymerase III complex"/>
    <property type="evidence" value="ECO:0007669"/>
    <property type="project" value="InterPro"/>
</dbReference>
<keyword evidence="3" id="KW-1185">Reference proteome</keyword>
<proteinExistence type="predicted"/>
<name>A0A8B7MWW3_PHODC</name>
<evidence type="ECO:0000313" key="5">
    <source>
        <dbReference type="RefSeq" id="XP_017702066.2"/>
    </source>
</evidence>
<evidence type="ECO:0000313" key="4">
    <source>
        <dbReference type="RefSeq" id="XP_008811610.2"/>
    </source>
</evidence>
<keyword evidence="1" id="KW-0804">Transcription</keyword>
<dbReference type="KEGG" id="pda:103722726"/>
<accession>A0A8B7MWW3</accession>
<evidence type="ECO:0000256" key="1">
    <source>
        <dbReference type="ARBA" id="ARBA00022478"/>
    </source>
</evidence>
<dbReference type="GO" id="GO:0006384">
    <property type="term" value="P:transcription initiation at RNA polymerase III promoter"/>
    <property type="evidence" value="ECO:0007669"/>
    <property type="project" value="InterPro"/>
</dbReference>
<dbReference type="InterPro" id="IPR006590">
    <property type="entry name" value="RNA_pol_Rpb4/RPC9_core"/>
</dbReference>
<gene>
    <name evidence="4 5" type="primary">LOC103722726</name>
</gene>
<dbReference type="InterPro" id="IPR038324">
    <property type="entry name" value="Rpb4/RPC9_sf"/>
</dbReference>
<dbReference type="GO" id="GO:0000166">
    <property type="term" value="F:nucleotide binding"/>
    <property type="evidence" value="ECO:0007669"/>
    <property type="project" value="InterPro"/>
</dbReference>
<organism evidence="3 5">
    <name type="scientific">Phoenix dactylifera</name>
    <name type="common">Date palm</name>
    <dbReference type="NCBI Taxonomy" id="42345"/>
    <lineage>
        <taxon>Eukaryota</taxon>
        <taxon>Viridiplantae</taxon>
        <taxon>Streptophyta</taxon>
        <taxon>Embryophyta</taxon>
        <taxon>Tracheophyta</taxon>
        <taxon>Spermatophyta</taxon>
        <taxon>Magnoliopsida</taxon>
        <taxon>Liliopsida</taxon>
        <taxon>Arecaceae</taxon>
        <taxon>Coryphoideae</taxon>
        <taxon>Phoeniceae</taxon>
        <taxon>Phoenix</taxon>
    </lineage>
</organism>
<dbReference type="Gene3D" id="1.20.1250.40">
    <property type="match status" value="1"/>
</dbReference>